<dbReference type="PANTHER" id="PTHR42852">
    <property type="entry name" value="THIOL:DISULFIDE INTERCHANGE PROTEIN DSBE"/>
    <property type="match status" value="1"/>
</dbReference>
<dbReference type="AlphaFoldDB" id="A0A1G9J1X8"/>
<keyword evidence="1" id="KW-0472">Membrane</keyword>
<dbReference type="InterPro" id="IPR036249">
    <property type="entry name" value="Thioredoxin-like_sf"/>
</dbReference>
<feature type="domain" description="Thioredoxin" evidence="2">
    <location>
        <begin position="28"/>
        <end position="175"/>
    </location>
</feature>
<keyword evidence="1" id="KW-1133">Transmembrane helix</keyword>
<dbReference type="SUPFAM" id="SSF52833">
    <property type="entry name" value="Thioredoxin-like"/>
    <property type="match status" value="1"/>
</dbReference>
<dbReference type="Pfam" id="PF20029">
    <property type="entry name" value="DUF6436"/>
    <property type="match status" value="1"/>
</dbReference>
<proteinExistence type="predicted"/>
<dbReference type="OrthoDB" id="8897581at2"/>
<feature type="transmembrane region" description="Helical" evidence="1">
    <location>
        <begin position="5"/>
        <end position="24"/>
    </location>
</feature>
<dbReference type="Gene3D" id="3.40.30.10">
    <property type="entry name" value="Glutaredoxin"/>
    <property type="match status" value="1"/>
</dbReference>
<sequence length="203" mass="22776">MMTRFLLIGAALIGLLTTIVYIFWHEDLRYSQPTPLPAHYEAVAPGSTPGLPLPTNGKPTVLHFFNPECPCSRFNIDHFRALVRRYGDEVNFIAVLQSDHEQTAQEKFADYDLDVEAVWDAKGQWAKQCGVYATPQAVVIDTAGTLFYRGNYNQSRYCTQPSTNYAQQAIERLLGQGTSPMPPPLWPQTALRAYGCQLPANQH</sequence>
<evidence type="ECO:0000259" key="2">
    <source>
        <dbReference type="PROSITE" id="PS51352"/>
    </source>
</evidence>
<dbReference type="PROSITE" id="PS51352">
    <property type="entry name" value="THIOREDOXIN_2"/>
    <property type="match status" value="1"/>
</dbReference>
<dbReference type="InterPro" id="IPR013766">
    <property type="entry name" value="Thioredoxin_domain"/>
</dbReference>
<reference evidence="3 4" key="1">
    <citation type="submission" date="2016-10" db="EMBL/GenBank/DDBJ databases">
        <authorList>
            <person name="de Groot N.N."/>
        </authorList>
    </citation>
    <scope>NUCLEOTIDE SEQUENCE [LARGE SCALE GENOMIC DNA]</scope>
    <source>
        <strain evidence="3 4">DSM 25186</strain>
    </source>
</reference>
<accession>A0A1G9J1X8</accession>
<evidence type="ECO:0000313" key="4">
    <source>
        <dbReference type="Proteomes" id="UP000198510"/>
    </source>
</evidence>
<dbReference type="EMBL" id="FNFO01000005">
    <property type="protein sequence ID" value="SDL31154.1"/>
    <property type="molecule type" value="Genomic_DNA"/>
</dbReference>
<dbReference type="GO" id="GO:0016853">
    <property type="term" value="F:isomerase activity"/>
    <property type="evidence" value="ECO:0007669"/>
    <property type="project" value="UniProtKB-KW"/>
</dbReference>
<evidence type="ECO:0000256" key="1">
    <source>
        <dbReference type="SAM" id="Phobius"/>
    </source>
</evidence>
<keyword evidence="1" id="KW-0812">Transmembrane</keyword>
<dbReference type="InterPro" id="IPR050553">
    <property type="entry name" value="Thioredoxin_ResA/DsbE_sf"/>
</dbReference>
<keyword evidence="3" id="KW-0413">Isomerase</keyword>
<gene>
    <name evidence="3" type="ORF">SAMN05421823_105169</name>
</gene>
<organism evidence="3 4">
    <name type="scientific">Catalinimonas alkaloidigena</name>
    <dbReference type="NCBI Taxonomy" id="1075417"/>
    <lineage>
        <taxon>Bacteria</taxon>
        <taxon>Pseudomonadati</taxon>
        <taxon>Bacteroidota</taxon>
        <taxon>Cytophagia</taxon>
        <taxon>Cytophagales</taxon>
        <taxon>Catalimonadaceae</taxon>
        <taxon>Catalinimonas</taxon>
    </lineage>
</organism>
<protein>
    <submittedName>
        <fullName evidence="3">Thiol-disulfide isomerase or thioredoxin</fullName>
    </submittedName>
</protein>
<dbReference type="InterPro" id="IPR045494">
    <property type="entry name" value="DUF6436"/>
</dbReference>
<evidence type="ECO:0000313" key="3">
    <source>
        <dbReference type="EMBL" id="SDL31154.1"/>
    </source>
</evidence>
<dbReference type="Proteomes" id="UP000198510">
    <property type="component" value="Unassembled WGS sequence"/>
</dbReference>
<dbReference type="GO" id="GO:0016209">
    <property type="term" value="F:antioxidant activity"/>
    <property type="evidence" value="ECO:0007669"/>
    <property type="project" value="InterPro"/>
</dbReference>
<dbReference type="RefSeq" id="WP_089683188.1">
    <property type="nucleotide sequence ID" value="NZ_FNFO01000005.1"/>
</dbReference>
<keyword evidence="4" id="KW-1185">Reference proteome</keyword>
<dbReference type="STRING" id="1075417.SAMN05421823_105169"/>
<dbReference type="PANTHER" id="PTHR42852:SF17">
    <property type="entry name" value="THIOREDOXIN-LIKE PROTEIN HI_1115"/>
    <property type="match status" value="1"/>
</dbReference>
<dbReference type="GO" id="GO:0016491">
    <property type="term" value="F:oxidoreductase activity"/>
    <property type="evidence" value="ECO:0007669"/>
    <property type="project" value="InterPro"/>
</dbReference>
<name>A0A1G9J1X8_9BACT</name>